<evidence type="ECO:0000313" key="3">
    <source>
        <dbReference type="Proteomes" id="UP001066276"/>
    </source>
</evidence>
<sequence>MVNIGGPGVASGSYCTADQAWAQILSPDATDTNEESTDLPPDIKTEECLDKDAEVEQDANRRTGVSGDARNKGRRT</sequence>
<evidence type="ECO:0000256" key="1">
    <source>
        <dbReference type="SAM" id="MobiDB-lite"/>
    </source>
</evidence>
<keyword evidence="3" id="KW-1185">Reference proteome</keyword>
<gene>
    <name evidence="2" type="ORF">NDU88_005410</name>
</gene>
<dbReference type="Proteomes" id="UP001066276">
    <property type="component" value="Chromosome 12"/>
</dbReference>
<organism evidence="2 3">
    <name type="scientific">Pleurodeles waltl</name>
    <name type="common">Iberian ribbed newt</name>
    <dbReference type="NCBI Taxonomy" id="8319"/>
    <lineage>
        <taxon>Eukaryota</taxon>
        <taxon>Metazoa</taxon>
        <taxon>Chordata</taxon>
        <taxon>Craniata</taxon>
        <taxon>Vertebrata</taxon>
        <taxon>Euteleostomi</taxon>
        <taxon>Amphibia</taxon>
        <taxon>Batrachia</taxon>
        <taxon>Caudata</taxon>
        <taxon>Salamandroidea</taxon>
        <taxon>Salamandridae</taxon>
        <taxon>Pleurodelinae</taxon>
        <taxon>Pleurodeles</taxon>
    </lineage>
</organism>
<feature type="compositionally biased region" description="Basic and acidic residues" evidence="1">
    <location>
        <begin position="41"/>
        <end position="61"/>
    </location>
</feature>
<name>A0AAV7L4H9_PLEWA</name>
<evidence type="ECO:0000313" key="2">
    <source>
        <dbReference type="EMBL" id="KAJ1085277.1"/>
    </source>
</evidence>
<comment type="caution">
    <text evidence="2">The sequence shown here is derived from an EMBL/GenBank/DDBJ whole genome shotgun (WGS) entry which is preliminary data.</text>
</comment>
<dbReference type="AlphaFoldDB" id="A0AAV7L4H9"/>
<feature type="region of interest" description="Disordered" evidence="1">
    <location>
        <begin position="26"/>
        <end position="76"/>
    </location>
</feature>
<proteinExistence type="predicted"/>
<reference evidence="2" key="1">
    <citation type="journal article" date="2022" name="bioRxiv">
        <title>Sequencing and chromosome-scale assembly of the giantPleurodeles waltlgenome.</title>
        <authorList>
            <person name="Brown T."/>
            <person name="Elewa A."/>
            <person name="Iarovenko S."/>
            <person name="Subramanian E."/>
            <person name="Araus A.J."/>
            <person name="Petzold A."/>
            <person name="Susuki M."/>
            <person name="Suzuki K.-i.T."/>
            <person name="Hayashi T."/>
            <person name="Toyoda A."/>
            <person name="Oliveira C."/>
            <person name="Osipova E."/>
            <person name="Leigh N.D."/>
            <person name="Simon A."/>
            <person name="Yun M.H."/>
        </authorList>
    </citation>
    <scope>NUCLEOTIDE SEQUENCE</scope>
    <source>
        <strain evidence="2">20211129_DDA</strain>
        <tissue evidence="2">Liver</tissue>
    </source>
</reference>
<dbReference type="EMBL" id="JANPWB010000016">
    <property type="protein sequence ID" value="KAJ1085277.1"/>
    <property type="molecule type" value="Genomic_DNA"/>
</dbReference>
<accession>A0AAV7L4H9</accession>
<protein>
    <submittedName>
        <fullName evidence="2">Uncharacterized protein</fullName>
    </submittedName>
</protein>